<dbReference type="AlphaFoldDB" id="A0A1M6N766"/>
<dbReference type="InterPro" id="IPR051554">
    <property type="entry name" value="Acetyltransferase_Eis"/>
</dbReference>
<dbReference type="RefSeq" id="WP_073454792.1">
    <property type="nucleotide sequence ID" value="NZ_CALGVN010000007.1"/>
</dbReference>
<proteinExistence type="inferred from homology"/>
<dbReference type="HAMAP" id="MF_01812">
    <property type="entry name" value="Eis"/>
    <property type="match status" value="1"/>
</dbReference>
<dbReference type="InterPro" id="IPR016181">
    <property type="entry name" value="Acyl_CoA_acyltransferase"/>
</dbReference>
<dbReference type="InterPro" id="IPR041380">
    <property type="entry name" value="Acetyltransf_17"/>
</dbReference>
<comment type="subunit">
    <text evidence="3">Homohexamer; trimer of dimers.</text>
</comment>
<dbReference type="PANTHER" id="PTHR37817:SF1">
    <property type="entry name" value="N-ACETYLTRANSFERASE EIS"/>
    <property type="match status" value="1"/>
</dbReference>
<dbReference type="NCBIfam" id="NF002367">
    <property type="entry name" value="PRK01346.1-4"/>
    <property type="match status" value="1"/>
</dbReference>
<keyword evidence="2 3" id="KW-0012">Acyltransferase</keyword>
<dbReference type="OrthoDB" id="8399956at2"/>
<name>A0A1M6N766_PSETH</name>
<dbReference type="SUPFAM" id="SSF55729">
    <property type="entry name" value="Acyl-CoA N-acyltransferases (Nat)"/>
    <property type="match status" value="1"/>
</dbReference>
<feature type="binding site" evidence="3">
    <location>
        <begin position="89"/>
        <end position="94"/>
    </location>
    <ligand>
        <name>acetyl-CoA</name>
        <dbReference type="ChEBI" id="CHEBI:57288"/>
    </ligand>
</feature>
<evidence type="ECO:0000256" key="3">
    <source>
        <dbReference type="HAMAP-Rule" id="MF_01812"/>
    </source>
</evidence>
<feature type="active site" description="Proton acceptor; via carboxylate" evidence="3">
    <location>
        <position position="402"/>
    </location>
</feature>
<dbReference type="Pfam" id="PF13527">
    <property type="entry name" value="Acetyltransf_9"/>
    <property type="match status" value="1"/>
</dbReference>
<dbReference type="EMBL" id="FRAP01000001">
    <property type="protein sequence ID" value="SHJ91570.1"/>
    <property type="molecule type" value="Genomic_DNA"/>
</dbReference>
<reference evidence="6 7" key="1">
    <citation type="submission" date="2016-11" db="EMBL/GenBank/DDBJ databases">
        <authorList>
            <person name="Jaros S."/>
            <person name="Januszkiewicz K."/>
            <person name="Wedrychowicz H."/>
        </authorList>
    </citation>
    <scope>NUCLEOTIDE SEQUENCE [LARGE SCALE GENOMIC DNA]</scope>
    <source>
        <strain evidence="6 7">DSM 43832</strain>
    </source>
</reference>
<evidence type="ECO:0000313" key="6">
    <source>
        <dbReference type="EMBL" id="SHJ91570.1"/>
    </source>
</evidence>
<keyword evidence="1 3" id="KW-0808">Transferase</keyword>
<dbReference type="PANTHER" id="PTHR37817">
    <property type="entry name" value="N-ACETYLTRANSFERASE EIS"/>
    <property type="match status" value="1"/>
</dbReference>
<gene>
    <name evidence="6" type="ORF">SAMN05443637_10173</name>
</gene>
<dbReference type="Gene3D" id="3.40.630.30">
    <property type="match status" value="2"/>
</dbReference>
<dbReference type="Gene3D" id="3.30.1050.10">
    <property type="entry name" value="SCP2 sterol-binding domain"/>
    <property type="match status" value="1"/>
</dbReference>
<dbReference type="InterPro" id="IPR022902">
    <property type="entry name" value="NAcTrfase_Eis"/>
</dbReference>
<evidence type="ECO:0000259" key="4">
    <source>
        <dbReference type="Pfam" id="PF13530"/>
    </source>
</evidence>
<dbReference type="SUPFAM" id="SSF55718">
    <property type="entry name" value="SCP-like"/>
    <property type="match status" value="1"/>
</dbReference>
<evidence type="ECO:0000259" key="5">
    <source>
        <dbReference type="Pfam" id="PF17668"/>
    </source>
</evidence>
<keyword evidence="7" id="KW-1185">Reference proteome</keyword>
<feature type="binding site" evidence="3">
    <location>
        <begin position="81"/>
        <end position="83"/>
    </location>
    <ligand>
        <name>acetyl-CoA</name>
        <dbReference type="ChEBI" id="CHEBI:57288"/>
    </ligand>
</feature>
<feature type="active site" description="Proton donor" evidence="3">
    <location>
        <position position="122"/>
    </location>
</feature>
<feature type="domain" description="Enhanced intracellular survival protein" evidence="4">
    <location>
        <begin position="300"/>
        <end position="398"/>
    </location>
</feature>
<evidence type="ECO:0000256" key="1">
    <source>
        <dbReference type="ARBA" id="ARBA00022679"/>
    </source>
</evidence>
<accession>A0A1M6N766</accession>
<dbReference type="GO" id="GO:0034069">
    <property type="term" value="F:aminoglycoside N-acetyltransferase activity"/>
    <property type="evidence" value="ECO:0007669"/>
    <property type="project" value="TreeGrafter"/>
</dbReference>
<protein>
    <submittedName>
        <fullName evidence="6">Predicted acetyltransferase</fullName>
    </submittedName>
</protein>
<feature type="binding site" evidence="3">
    <location>
        <begin position="117"/>
        <end position="118"/>
    </location>
    <ligand>
        <name>acetyl-CoA</name>
        <dbReference type="ChEBI" id="CHEBI:57288"/>
    </ligand>
</feature>
<dbReference type="Pfam" id="PF17668">
    <property type="entry name" value="Acetyltransf_17"/>
    <property type="match status" value="1"/>
</dbReference>
<dbReference type="Proteomes" id="UP000184363">
    <property type="component" value="Unassembled WGS sequence"/>
</dbReference>
<evidence type="ECO:0000256" key="2">
    <source>
        <dbReference type="ARBA" id="ARBA00023315"/>
    </source>
</evidence>
<dbReference type="STRING" id="1848.SAMN05443637_10173"/>
<comment type="similarity">
    <text evidence="3">Belongs to the acetyltransferase Eis family.</text>
</comment>
<evidence type="ECO:0000313" key="7">
    <source>
        <dbReference type="Proteomes" id="UP000184363"/>
    </source>
</evidence>
<sequence length="402" mass="42984">MSHDVEVLSRADTRAAIRVFGRAIGLPAADEARISGAEAAWEPGRSLGIRAAGELVATAWSFGCRAAVPGGVVQASGVSRVGVRADHTRRGMLTALMHAQLTDLVGRGDVLASLRASEAVLYGRFGYGLATRFRTVEVRRRGGRGLRVDAPTSGPVRFVEPEGAIELLAPLHEQIALRRPGGLTRFLDWWDRTLVAPARSGRHLLVLVHRGPHGDDGFGVASFGEGSDFTARPLVVSDLHATDAAALCDLWRFLLDVDLAGTVRAAQRPLDEPLDLLLNDPRDVTVSSVDDETWLRILDVPAALAARSWEPAEPVTIAVHDGLLPANDGTYRIADGAAERIGPVSETADLSCTVAGLAMAYLGDRRPSELLATGWWQGDPAAGRRADRAFATSVMPWCGTFF</sequence>
<organism evidence="6 7">
    <name type="scientific">Pseudonocardia thermophila</name>
    <dbReference type="NCBI Taxonomy" id="1848"/>
    <lineage>
        <taxon>Bacteria</taxon>
        <taxon>Bacillati</taxon>
        <taxon>Actinomycetota</taxon>
        <taxon>Actinomycetes</taxon>
        <taxon>Pseudonocardiales</taxon>
        <taxon>Pseudonocardiaceae</taxon>
        <taxon>Pseudonocardia</taxon>
    </lineage>
</organism>
<dbReference type="Pfam" id="PF13530">
    <property type="entry name" value="SCP2_2"/>
    <property type="match status" value="1"/>
</dbReference>
<feature type="domain" description="Eis-like acetyltransferase" evidence="5">
    <location>
        <begin position="181"/>
        <end position="297"/>
    </location>
</feature>
<dbReference type="InterPro" id="IPR025559">
    <property type="entry name" value="Eis_dom"/>
</dbReference>
<dbReference type="GO" id="GO:0030649">
    <property type="term" value="P:aminoglycoside antibiotic catabolic process"/>
    <property type="evidence" value="ECO:0007669"/>
    <property type="project" value="TreeGrafter"/>
</dbReference>
<dbReference type="InterPro" id="IPR036527">
    <property type="entry name" value="SCP2_sterol-bd_dom_sf"/>
</dbReference>